<evidence type="ECO:0000313" key="1">
    <source>
        <dbReference type="EMBL" id="ABU82182.1"/>
    </source>
</evidence>
<organism evidence="1 2">
    <name type="scientific">Ignicoccus hospitalis (strain KIN4/I / DSM 18386 / JCM 14125)</name>
    <dbReference type="NCBI Taxonomy" id="453591"/>
    <lineage>
        <taxon>Archaea</taxon>
        <taxon>Thermoproteota</taxon>
        <taxon>Thermoprotei</taxon>
        <taxon>Desulfurococcales</taxon>
        <taxon>Desulfurococcaceae</taxon>
        <taxon>Ignicoccus</taxon>
    </lineage>
</organism>
<proteinExistence type="predicted"/>
<dbReference type="GeneID" id="5563032"/>
<dbReference type="KEGG" id="iho:Igni_1003"/>
<dbReference type="HOGENOM" id="CLU_2875044_0_0_2"/>
<evidence type="ECO:0000313" key="2">
    <source>
        <dbReference type="Proteomes" id="UP000000262"/>
    </source>
</evidence>
<dbReference type="STRING" id="453591.Igni_1003"/>
<reference evidence="1 2" key="1">
    <citation type="journal article" date="2008" name="Genome Biol.">
        <title>A genomic analysis of the archaeal system Ignicoccus hospitalis-Nanoarchaeum equitans.</title>
        <authorList>
            <person name="Podar M."/>
            <person name="Anderson I."/>
            <person name="Makarova K.S."/>
            <person name="Elkins J.G."/>
            <person name="Ivanova N."/>
            <person name="Wall M.A."/>
            <person name="Lykidis A."/>
            <person name="Mavromatis K."/>
            <person name="Sun H."/>
            <person name="Hudson M.E."/>
            <person name="Chen W."/>
            <person name="Deciu C."/>
            <person name="Hutchison D."/>
            <person name="Eads J.R."/>
            <person name="Anderson A."/>
            <person name="Fernandes F."/>
            <person name="Szeto E."/>
            <person name="Lapidus A."/>
            <person name="Kyrpides N.C."/>
            <person name="Saier M.H.Jr."/>
            <person name="Richardson P.M."/>
            <person name="Rachel R."/>
            <person name="Huber H."/>
            <person name="Eisen J.A."/>
            <person name="Koonin E.V."/>
            <person name="Keller M."/>
            <person name="Stetter K.O."/>
        </authorList>
    </citation>
    <scope>NUCLEOTIDE SEQUENCE [LARGE SCALE GENOMIC DNA]</scope>
    <source>
        <strain evidence="2">KIN4/I / DSM 18386 / JCM 14125</strain>
    </source>
</reference>
<dbReference type="Proteomes" id="UP000000262">
    <property type="component" value="Chromosome"/>
</dbReference>
<protein>
    <submittedName>
        <fullName evidence="1">Uncharacterized protein</fullName>
    </submittedName>
</protein>
<dbReference type="EMBL" id="CP000816">
    <property type="protein sequence ID" value="ABU82182.1"/>
    <property type="molecule type" value="Genomic_DNA"/>
</dbReference>
<gene>
    <name evidence="1" type="ordered locus">Igni_1003</name>
</gene>
<dbReference type="AlphaFoldDB" id="A8AB80"/>
<dbReference type="RefSeq" id="WP_012123146.1">
    <property type="nucleotide sequence ID" value="NC_009776.1"/>
</dbReference>
<name>A8AB80_IGNH4</name>
<keyword evidence="2" id="KW-1185">Reference proteome</keyword>
<sequence>MSLSDEKAIFEIMSSFLERVEGWKDTIMTAARVFEVPDHEVMIVIKRLERLEEELLHYQIFGF</sequence>
<accession>A8AB80</accession>